<dbReference type="PANTHER" id="PTHR31476">
    <property type="entry name" value="PROTEIN WHAT'S THIS FACTOR 1 HOMOLOG, CHLOROPLASTIC"/>
    <property type="match status" value="1"/>
</dbReference>
<dbReference type="EMBL" id="JAKUCV010002610">
    <property type="protein sequence ID" value="KAJ4842032.1"/>
    <property type="molecule type" value="Genomic_DNA"/>
</dbReference>
<name>A0A9Q0G4H4_9ROSI</name>
<dbReference type="OrthoDB" id="689415at2759"/>
<dbReference type="GO" id="GO:0003723">
    <property type="term" value="F:RNA binding"/>
    <property type="evidence" value="ECO:0007669"/>
    <property type="project" value="InterPro"/>
</dbReference>
<comment type="caution">
    <text evidence="2">The sequence shown here is derived from an EMBL/GenBank/DDBJ whole genome shotgun (WGS) entry which is preliminary data.</text>
</comment>
<organism evidence="2 3">
    <name type="scientific">Turnera subulata</name>
    <dbReference type="NCBI Taxonomy" id="218843"/>
    <lineage>
        <taxon>Eukaryota</taxon>
        <taxon>Viridiplantae</taxon>
        <taxon>Streptophyta</taxon>
        <taxon>Embryophyta</taxon>
        <taxon>Tracheophyta</taxon>
        <taxon>Spermatophyta</taxon>
        <taxon>Magnoliopsida</taxon>
        <taxon>eudicotyledons</taxon>
        <taxon>Gunneridae</taxon>
        <taxon>Pentapetalae</taxon>
        <taxon>rosids</taxon>
        <taxon>fabids</taxon>
        <taxon>Malpighiales</taxon>
        <taxon>Passifloraceae</taxon>
        <taxon>Turnera</taxon>
    </lineage>
</organism>
<evidence type="ECO:0000259" key="1">
    <source>
        <dbReference type="Pfam" id="PF11955"/>
    </source>
</evidence>
<dbReference type="Proteomes" id="UP001141552">
    <property type="component" value="Unassembled WGS sequence"/>
</dbReference>
<accession>A0A9Q0G4H4</accession>
<sequence>MPPPSFSPGIMKGVGVENEALTMMAPLVAGLLQYNIKPNTTVTLTLASKEVAYGEVEKESWTSRVKNSTYWSWTFWMESKEERKGGRGDDIAVCILGGGGSDCGKARDGGICGDRDGRSRDKGDGGVDGVWDLDLVLALISWILDFDFSFWVRNWPVVAILAAKLQKLLMLSSHRRRLLSKMVHLAPDLGFPANFCSRLCNDYPDKFRTVDTSYGRALELVSWDEELAVPLPALADVSLDLIVDRPLKFKHLRLWKGRNVKRCHRGLLIKNSF</sequence>
<keyword evidence="3" id="KW-1185">Reference proteome</keyword>
<protein>
    <recommendedName>
        <fullName evidence="1">PORR domain-containing protein</fullName>
    </recommendedName>
</protein>
<dbReference type="PANTHER" id="PTHR31476:SF2">
    <property type="entry name" value="UBIQUITIN CARBOXYL-TERMINAL HYDROLASE FAMILY PROTEIN"/>
    <property type="match status" value="1"/>
</dbReference>
<dbReference type="AlphaFoldDB" id="A0A9Q0G4H4"/>
<dbReference type="InterPro" id="IPR021099">
    <property type="entry name" value="PORR_domain"/>
</dbReference>
<evidence type="ECO:0000313" key="2">
    <source>
        <dbReference type="EMBL" id="KAJ4842032.1"/>
    </source>
</evidence>
<evidence type="ECO:0000313" key="3">
    <source>
        <dbReference type="Proteomes" id="UP001141552"/>
    </source>
</evidence>
<dbReference type="InterPro" id="IPR045040">
    <property type="entry name" value="PORR_fam"/>
</dbReference>
<reference evidence="2" key="2">
    <citation type="journal article" date="2023" name="Plants (Basel)">
        <title>Annotation of the Turnera subulata (Passifloraceae) Draft Genome Reveals the S-Locus Evolved after the Divergence of Turneroideae from Passifloroideae in a Stepwise Manner.</title>
        <authorList>
            <person name="Henning P.M."/>
            <person name="Roalson E.H."/>
            <person name="Mir W."/>
            <person name="McCubbin A.G."/>
            <person name="Shore J.S."/>
        </authorList>
    </citation>
    <scope>NUCLEOTIDE SEQUENCE</scope>
    <source>
        <strain evidence="2">F60SS</strain>
    </source>
</reference>
<reference evidence="2" key="1">
    <citation type="submission" date="2022-02" db="EMBL/GenBank/DDBJ databases">
        <authorList>
            <person name="Henning P.M."/>
            <person name="McCubbin A.G."/>
            <person name="Shore J.S."/>
        </authorList>
    </citation>
    <scope>NUCLEOTIDE SEQUENCE</scope>
    <source>
        <strain evidence="2">F60SS</strain>
        <tissue evidence="2">Leaves</tissue>
    </source>
</reference>
<feature type="domain" description="PORR" evidence="1">
    <location>
        <begin position="161"/>
        <end position="264"/>
    </location>
</feature>
<gene>
    <name evidence="2" type="ORF">Tsubulata_048042</name>
</gene>
<proteinExistence type="predicted"/>
<dbReference type="Pfam" id="PF11955">
    <property type="entry name" value="PORR"/>
    <property type="match status" value="1"/>
</dbReference>